<evidence type="ECO:0008006" key="4">
    <source>
        <dbReference type="Google" id="ProtNLM"/>
    </source>
</evidence>
<proteinExistence type="predicted"/>
<dbReference type="EnsemblMetazoa" id="SSS_395s_mrna">
    <property type="protein sequence ID" value="KAF7493274.1"/>
    <property type="gene ID" value="SSS_395"/>
</dbReference>
<dbReference type="Gene3D" id="1.10.10.60">
    <property type="entry name" value="Homeodomain-like"/>
    <property type="match status" value="1"/>
</dbReference>
<reference evidence="1" key="2">
    <citation type="submission" date="2020-01" db="EMBL/GenBank/DDBJ databases">
        <authorList>
            <person name="Korhonen P.K.K."/>
            <person name="Guangxu M.G."/>
            <person name="Wang T.W."/>
            <person name="Stroehlein A.J.S."/>
            <person name="Young N.D."/>
            <person name="Ang C.-S.A."/>
            <person name="Fernando D.W.F."/>
            <person name="Lu H.L."/>
            <person name="Taylor S.T."/>
            <person name="Ehtesham M.E.M."/>
            <person name="Najaraj S.H.N."/>
            <person name="Harsha G.H.G."/>
            <person name="Madugundu A.M."/>
            <person name="Renuse S.R."/>
            <person name="Holt D.H."/>
            <person name="Pandey A.P."/>
            <person name="Papenfuss A.P."/>
            <person name="Gasser R.B.G."/>
            <person name="Fischer K.F."/>
        </authorList>
    </citation>
    <scope>NUCLEOTIDE SEQUENCE</scope>
    <source>
        <strain evidence="1">SSS_KF_BRIS2020</strain>
    </source>
</reference>
<reference evidence="3" key="1">
    <citation type="journal article" date="2020" name="PLoS Negl. Trop. Dis.">
        <title>High-quality nuclear genome for Sarcoptes scabiei-A critical resource for a neglected parasite.</title>
        <authorList>
            <person name="Korhonen P.K."/>
            <person name="Gasser R.B."/>
            <person name="Ma G."/>
            <person name="Wang T."/>
            <person name="Stroehlein A.J."/>
            <person name="Young N.D."/>
            <person name="Ang C.S."/>
            <person name="Fernando D.D."/>
            <person name="Lu H.C."/>
            <person name="Taylor S."/>
            <person name="Reynolds S.L."/>
            <person name="Mofiz E."/>
            <person name="Najaraj S.H."/>
            <person name="Gowda H."/>
            <person name="Madugundu A."/>
            <person name="Renuse S."/>
            <person name="Holt D."/>
            <person name="Pandey A."/>
            <person name="Papenfuss A.T."/>
            <person name="Fischer K."/>
        </authorList>
    </citation>
    <scope>NUCLEOTIDE SEQUENCE [LARGE SCALE GENOMIC DNA]</scope>
</reference>
<dbReference type="Proteomes" id="UP000070412">
    <property type="component" value="Unassembled WGS sequence"/>
</dbReference>
<dbReference type="GO" id="GO:0003899">
    <property type="term" value="F:DNA-directed RNA polymerase activity"/>
    <property type="evidence" value="ECO:0007669"/>
    <property type="project" value="InterPro"/>
</dbReference>
<evidence type="ECO:0000313" key="3">
    <source>
        <dbReference type="Proteomes" id="UP000070412"/>
    </source>
</evidence>
<dbReference type="Pfam" id="PF01194">
    <property type="entry name" value="RNA_pol_N"/>
    <property type="match status" value="1"/>
</dbReference>
<dbReference type="AlphaFoldDB" id="A0A834VFL0"/>
<dbReference type="EMBL" id="WVUK01000056">
    <property type="protein sequence ID" value="KAF7493274.1"/>
    <property type="molecule type" value="Genomic_DNA"/>
</dbReference>
<dbReference type="GO" id="GO:0006351">
    <property type="term" value="P:DNA-templated transcription"/>
    <property type="evidence" value="ECO:0007669"/>
    <property type="project" value="InterPro"/>
</dbReference>
<gene>
    <name evidence="1" type="ORF">SSS_395</name>
</gene>
<evidence type="ECO:0000313" key="2">
    <source>
        <dbReference type="EnsemblMetazoa" id="KAF7493274.1"/>
    </source>
</evidence>
<reference evidence="2" key="3">
    <citation type="submission" date="2022-06" db="UniProtKB">
        <authorList>
            <consortium name="EnsemblMetazoa"/>
        </authorList>
    </citation>
    <scope>IDENTIFICATION</scope>
</reference>
<keyword evidence="3" id="KW-1185">Reference proteome</keyword>
<name>A0A834VFL0_SARSC</name>
<accession>A0A834VFL0</accession>
<dbReference type="SUPFAM" id="SSF46924">
    <property type="entry name" value="RNA polymerase subunit RPB10"/>
    <property type="match status" value="1"/>
</dbReference>
<dbReference type="InterPro" id="IPR000268">
    <property type="entry name" value="RPABC5/Rpb10"/>
</dbReference>
<protein>
    <recommendedName>
        <fullName evidence="4">DNA-directed RNA polymerase</fullName>
    </recommendedName>
</protein>
<organism evidence="1">
    <name type="scientific">Sarcoptes scabiei</name>
    <name type="common">Itch mite</name>
    <name type="synonym">Acarus scabiei</name>
    <dbReference type="NCBI Taxonomy" id="52283"/>
    <lineage>
        <taxon>Eukaryota</taxon>
        <taxon>Metazoa</taxon>
        <taxon>Ecdysozoa</taxon>
        <taxon>Arthropoda</taxon>
        <taxon>Chelicerata</taxon>
        <taxon>Arachnida</taxon>
        <taxon>Acari</taxon>
        <taxon>Acariformes</taxon>
        <taxon>Sarcoptiformes</taxon>
        <taxon>Astigmata</taxon>
        <taxon>Psoroptidia</taxon>
        <taxon>Sarcoptoidea</taxon>
        <taxon>Sarcoptidae</taxon>
        <taxon>Sarcoptinae</taxon>
        <taxon>Sarcoptes</taxon>
    </lineage>
</organism>
<dbReference type="GO" id="GO:0003677">
    <property type="term" value="F:DNA binding"/>
    <property type="evidence" value="ECO:0007669"/>
    <property type="project" value="InterPro"/>
</dbReference>
<sequence>MFFPVRCWTCGKVIGHLWEEFREELNRAKICNDRIDSLLPLFQKLGLKDSAVIQCSSLIISGSRSLLILASPKITKIIDCGMKIETIRE</sequence>
<dbReference type="InterPro" id="IPR023580">
    <property type="entry name" value="RNA_pol_su_RPB10"/>
</dbReference>
<evidence type="ECO:0000313" key="1">
    <source>
        <dbReference type="EMBL" id="KAF7493274.1"/>
    </source>
</evidence>
<dbReference type="OrthoDB" id="10258858at2759"/>